<dbReference type="GO" id="GO:0005741">
    <property type="term" value="C:mitochondrial outer membrane"/>
    <property type="evidence" value="ECO:0007669"/>
    <property type="project" value="InterPro"/>
</dbReference>
<dbReference type="GO" id="GO:0006626">
    <property type="term" value="P:protein targeting to mitochondrion"/>
    <property type="evidence" value="ECO:0007669"/>
    <property type="project" value="TreeGrafter"/>
</dbReference>
<evidence type="ECO:0000256" key="1">
    <source>
        <dbReference type="SAM" id="Phobius"/>
    </source>
</evidence>
<dbReference type="GO" id="GO:1990593">
    <property type="term" value="F:nascent polypeptide-associated complex binding"/>
    <property type="evidence" value="ECO:0007669"/>
    <property type="project" value="InterPro"/>
</dbReference>
<dbReference type="PANTHER" id="PTHR38402">
    <property type="entry name" value="MITOCHONDRIAL OUTER MEMBRANE PROTEIN OM14"/>
    <property type="match status" value="1"/>
</dbReference>
<reference evidence="3" key="2">
    <citation type="submission" date="2013-04" db="EMBL/GenBank/DDBJ databases">
        <title>Genomic mechanisms accounting for the adaptation to parasitism in nematode-trapping fungi.</title>
        <authorList>
            <person name="Ahren D.G."/>
        </authorList>
    </citation>
    <scope>NUCLEOTIDE SEQUENCE [LARGE SCALE GENOMIC DNA]</scope>
    <source>
        <strain evidence="3">CBS 200.50</strain>
    </source>
</reference>
<sequence>MSYAAVVAKGGPQDPQDAYVAPICSSAAPPVETVIPTDSSVASLIDVDSGVSVVSSDFQDQPVKTYTQAERLELEAQVAAEEEAARVRAAKRKSKVQNAGGDLLAWFKDPVHSGGAFASTALLVTLGVFGYKKYKVGEFSWKTAGIGASVLVGFSLVEFYATKFAQNYLKKKQN</sequence>
<reference evidence="2 3" key="1">
    <citation type="journal article" date="2013" name="PLoS Genet.">
        <title>Genomic mechanisms accounting for the adaptation to parasitism in nematode-trapping fungi.</title>
        <authorList>
            <person name="Meerupati T."/>
            <person name="Andersson K.M."/>
            <person name="Friman E."/>
            <person name="Kumar D."/>
            <person name="Tunlid A."/>
            <person name="Ahren D."/>
        </authorList>
    </citation>
    <scope>NUCLEOTIDE SEQUENCE [LARGE SCALE GENOMIC DNA]</scope>
    <source>
        <strain evidence="2 3">CBS 200.50</strain>
    </source>
</reference>
<dbReference type="OrthoDB" id="5422928at2759"/>
<comment type="caution">
    <text evidence="2">The sequence shown here is derived from an EMBL/GenBank/DDBJ whole genome shotgun (WGS) entry which is preliminary data.</text>
</comment>
<keyword evidence="1" id="KW-1133">Transmembrane helix</keyword>
<name>S8A680_DACHA</name>
<gene>
    <name evidence="2" type="ORF">H072_9830</name>
</gene>
<dbReference type="Proteomes" id="UP000015100">
    <property type="component" value="Unassembled WGS sequence"/>
</dbReference>
<evidence type="ECO:0000313" key="2">
    <source>
        <dbReference type="EMBL" id="EPS36641.1"/>
    </source>
</evidence>
<dbReference type="PANTHER" id="PTHR38402:SF1">
    <property type="entry name" value="MITOCHONDRIAL OUTER MEMBRANE PROTEIN OM14"/>
    <property type="match status" value="1"/>
</dbReference>
<accession>S8A680</accession>
<dbReference type="AlphaFoldDB" id="S8A680"/>
<dbReference type="EMBL" id="AQGS01000867">
    <property type="protein sequence ID" value="EPS36641.1"/>
    <property type="molecule type" value="Genomic_DNA"/>
</dbReference>
<feature type="transmembrane region" description="Helical" evidence="1">
    <location>
        <begin position="143"/>
        <end position="161"/>
    </location>
</feature>
<dbReference type="HOGENOM" id="CLU_100298_1_0_1"/>
<keyword evidence="3" id="KW-1185">Reference proteome</keyword>
<keyword evidence="1" id="KW-0472">Membrane</keyword>
<evidence type="ECO:0000313" key="3">
    <source>
        <dbReference type="Proteomes" id="UP000015100"/>
    </source>
</evidence>
<keyword evidence="1" id="KW-0812">Transmembrane</keyword>
<dbReference type="OMA" id="LQNKFPP"/>
<organism evidence="2 3">
    <name type="scientific">Dactylellina haptotyla (strain CBS 200.50)</name>
    <name type="common">Nematode-trapping fungus</name>
    <name type="synonym">Monacrosporium haptotylum</name>
    <dbReference type="NCBI Taxonomy" id="1284197"/>
    <lineage>
        <taxon>Eukaryota</taxon>
        <taxon>Fungi</taxon>
        <taxon>Dikarya</taxon>
        <taxon>Ascomycota</taxon>
        <taxon>Pezizomycotina</taxon>
        <taxon>Orbiliomycetes</taxon>
        <taxon>Orbiliales</taxon>
        <taxon>Orbiliaceae</taxon>
        <taxon>Dactylellina</taxon>
    </lineage>
</organism>
<dbReference type="InterPro" id="IPR039454">
    <property type="entry name" value="OM14"/>
</dbReference>
<protein>
    <submittedName>
        <fullName evidence="2">Uncharacterized protein</fullName>
    </submittedName>
</protein>
<proteinExistence type="predicted"/>